<dbReference type="InterPro" id="IPR020422">
    <property type="entry name" value="TYR_PHOSPHATASE_DUAL_dom"/>
</dbReference>
<dbReference type="GO" id="GO:0008138">
    <property type="term" value="F:protein tyrosine/serine/threonine phosphatase activity"/>
    <property type="evidence" value="ECO:0007669"/>
    <property type="project" value="InterPro"/>
</dbReference>
<dbReference type="GO" id="GO:0043409">
    <property type="term" value="P:negative regulation of MAPK cascade"/>
    <property type="evidence" value="ECO:0007669"/>
    <property type="project" value="TreeGrafter"/>
</dbReference>
<feature type="domain" description="Tyrosine specific protein phosphatases" evidence="8">
    <location>
        <begin position="97"/>
        <end position="165"/>
    </location>
</feature>
<evidence type="ECO:0000256" key="6">
    <source>
        <dbReference type="PIRSR" id="PIRSR620405-1"/>
    </source>
</evidence>
<dbReference type="PROSITE" id="PS00383">
    <property type="entry name" value="TYR_PHOSPHATASE_1"/>
    <property type="match status" value="1"/>
</dbReference>
<name>A0A9P3GLE1_9APHY</name>
<comment type="similarity">
    <text evidence="1">Belongs to the protein-tyrosine phosphatase family. Non-receptor class dual specificity subfamily.</text>
</comment>
<keyword evidence="2" id="KW-0378">Hydrolase</keyword>
<dbReference type="PRINTS" id="PR01909">
    <property type="entry name" value="ADSPHPHTASEA"/>
</dbReference>
<dbReference type="GO" id="GO:0004722">
    <property type="term" value="F:protein serine/threonine phosphatase activity"/>
    <property type="evidence" value="ECO:0007669"/>
    <property type="project" value="UniProtKB-EC"/>
</dbReference>
<protein>
    <submittedName>
        <fullName evidence="9">Dual specificity protein phosphatase family protein</fullName>
    </submittedName>
</protein>
<dbReference type="PROSITE" id="PS50056">
    <property type="entry name" value="TYR_PHOSPHATASE_2"/>
    <property type="match status" value="1"/>
</dbReference>
<keyword evidence="3" id="KW-0904">Protein phosphatase</keyword>
<comment type="catalytic activity">
    <reaction evidence="5">
        <text>O-phospho-L-threonyl-[protein] + H2O = L-threonyl-[protein] + phosphate</text>
        <dbReference type="Rhea" id="RHEA:47004"/>
        <dbReference type="Rhea" id="RHEA-COMP:11060"/>
        <dbReference type="Rhea" id="RHEA-COMP:11605"/>
        <dbReference type="ChEBI" id="CHEBI:15377"/>
        <dbReference type="ChEBI" id="CHEBI:30013"/>
        <dbReference type="ChEBI" id="CHEBI:43474"/>
        <dbReference type="ChEBI" id="CHEBI:61977"/>
        <dbReference type="EC" id="3.1.3.16"/>
    </reaction>
</comment>
<dbReference type="SMART" id="SM00195">
    <property type="entry name" value="DSPc"/>
    <property type="match status" value="1"/>
</dbReference>
<dbReference type="PRINTS" id="PR01908">
    <property type="entry name" value="ADSPHPHTASE"/>
</dbReference>
<dbReference type="Proteomes" id="UP000703269">
    <property type="component" value="Unassembled WGS sequence"/>
</dbReference>
<feature type="active site" description="Phosphocysteine intermediate" evidence="6">
    <location>
        <position position="128"/>
    </location>
</feature>
<evidence type="ECO:0000259" key="7">
    <source>
        <dbReference type="PROSITE" id="PS50054"/>
    </source>
</evidence>
<evidence type="ECO:0000256" key="4">
    <source>
        <dbReference type="ARBA" id="ARBA00047761"/>
    </source>
</evidence>
<proteinExistence type="inferred from homology"/>
<dbReference type="EMBL" id="BPQB01000065">
    <property type="protein sequence ID" value="GJE96901.1"/>
    <property type="molecule type" value="Genomic_DNA"/>
</dbReference>
<dbReference type="PANTHER" id="PTHR10159">
    <property type="entry name" value="DUAL SPECIFICITY PROTEIN PHOSPHATASE"/>
    <property type="match status" value="1"/>
</dbReference>
<dbReference type="Gene3D" id="3.90.190.10">
    <property type="entry name" value="Protein tyrosine phosphatase superfamily"/>
    <property type="match status" value="1"/>
</dbReference>
<dbReference type="InterPro" id="IPR029021">
    <property type="entry name" value="Prot-tyrosine_phosphatase-like"/>
</dbReference>
<organism evidence="9 10">
    <name type="scientific">Phanerochaete sordida</name>
    <dbReference type="NCBI Taxonomy" id="48140"/>
    <lineage>
        <taxon>Eukaryota</taxon>
        <taxon>Fungi</taxon>
        <taxon>Dikarya</taxon>
        <taxon>Basidiomycota</taxon>
        <taxon>Agaricomycotina</taxon>
        <taxon>Agaricomycetes</taxon>
        <taxon>Polyporales</taxon>
        <taxon>Phanerochaetaceae</taxon>
        <taxon>Phanerochaete</taxon>
    </lineage>
</organism>
<comment type="catalytic activity">
    <reaction evidence="4">
        <text>O-phospho-L-seryl-[protein] + H2O = L-seryl-[protein] + phosphate</text>
        <dbReference type="Rhea" id="RHEA:20629"/>
        <dbReference type="Rhea" id="RHEA-COMP:9863"/>
        <dbReference type="Rhea" id="RHEA-COMP:11604"/>
        <dbReference type="ChEBI" id="CHEBI:15377"/>
        <dbReference type="ChEBI" id="CHEBI:29999"/>
        <dbReference type="ChEBI" id="CHEBI:43474"/>
        <dbReference type="ChEBI" id="CHEBI:83421"/>
        <dbReference type="EC" id="3.1.3.16"/>
    </reaction>
</comment>
<feature type="domain" description="Tyrosine-protein phosphatase" evidence="7">
    <location>
        <begin position="40"/>
        <end position="184"/>
    </location>
</feature>
<evidence type="ECO:0000256" key="3">
    <source>
        <dbReference type="ARBA" id="ARBA00022912"/>
    </source>
</evidence>
<dbReference type="InterPro" id="IPR000340">
    <property type="entry name" value="Dual-sp_phosphatase_cat-dom"/>
</dbReference>
<accession>A0A9P3GLE1</accession>
<evidence type="ECO:0000256" key="2">
    <source>
        <dbReference type="ARBA" id="ARBA00022801"/>
    </source>
</evidence>
<dbReference type="SUPFAM" id="SSF52799">
    <property type="entry name" value="(Phosphotyrosine protein) phosphatases II"/>
    <property type="match status" value="1"/>
</dbReference>
<evidence type="ECO:0000256" key="5">
    <source>
        <dbReference type="ARBA" id="ARBA00048336"/>
    </source>
</evidence>
<dbReference type="InterPro" id="IPR016130">
    <property type="entry name" value="Tyr_Pase_AS"/>
</dbReference>
<dbReference type="AlphaFoldDB" id="A0A9P3GLE1"/>
<evidence type="ECO:0000313" key="10">
    <source>
        <dbReference type="Proteomes" id="UP000703269"/>
    </source>
</evidence>
<sequence length="187" mass="19668">MRPKVALASISPINIASCYAAPMSPSGRRRTPAADATSAGPTEIVPRVFLADLAAAEDANVLARLGITHVLSAMRGSVALPPSAPPLVCLQLPLQDSPFAELAEHLPRAAAFVADALADPRARVLVHCVQGVSRSASVVCAFLMHAYGWTPAQALQFVKSKRPSADPNAGFVAQLGEYHETLRAARR</sequence>
<dbReference type="Pfam" id="PF00782">
    <property type="entry name" value="DSPc"/>
    <property type="match status" value="1"/>
</dbReference>
<dbReference type="CDD" id="cd14498">
    <property type="entry name" value="DSP"/>
    <property type="match status" value="1"/>
</dbReference>
<keyword evidence="10" id="KW-1185">Reference proteome</keyword>
<dbReference type="InterPro" id="IPR020405">
    <property type="entry name" value="Atypical_DUSP_subfamA"/>
</dbReference>
<evidence type="ECO:0000256" key="1">
    <source>
        <dbReference type="ARBA" id="ARBA00008601"/>
    </source>
</evidence>
<dbReference type="InterPro" id="IPR000387">
    <property type="entry name" value="Tyr_Pase_dom"/>
</dbReference>
<dbReference type="OrthoDB" id="10252009at2759"/>
<dbReference type="PANTHER" id="PTHR10159:SF519">
    <property type="entry name" value="DUAL SPECIFICITY PROTEIN PHOSPHATASE MPK3"/>
    <property type="match status" value="1"/>
</dbReference>
<gene>
    <name evidence="9" type="ORF">PsYK624_131090</name>
</gene>
<evidence type="ECO:0000259" key="8">
    <source>
        <dbReference type="PROSITE" id="PS50056"/>
    </source>
</evidence>
<reference evidence="9 10" key="1">
    <citation type="submission" date="2021-08" db="EMBL/GenBank/DDBJ databases">
        <title>Draft Genome Sequence of Phanerochaete sordida strain YK-624.</title>
        <authorList>
            <person name="Mori T."/>
            <person name="Dohra H."/>
            <person name="Suzuki T."/>
            <person name="Kawagishi H."/>
            <person name="Hirai H."/>
        </authorList>
    </citation>
    <scope>NUCLEOTIDE SEQUENCE [LARGE SCALE GENOMIC DNA]</scope>
    <source>
        <strain evidence="9 10">YK-624</strain>
    </source>
</reference>
<dbReference type="GO" id="GO:0005737">
    <property type="term" value="C:cytoplasm"/>
    <property type="evidence" value="ECO:0007669"/>
    <property type="project" value="TreeGrafter"/>
</dbReference>
<evidence type="ECO:0000313" key="9">
    <source>
        <dbReference type="EMBL" id="GJE96901.1"/>
    </source>
</evidence>
<dbReference type="PROSITE" id="PS50054">
    <property type="entry name" value="TYR_PHOSPHATASE_DUAL"/>
    <property type="match status" value="1"/>
</dbReference>
<comment type="caution">
    <text evidence="9">The sequence shown here is derived from an EMBL/GenBank/DDBJ whole genome shotgun (WGS) entry which is preliminary data.</text>
</comment>